<keyword evidence="3" id="KW-1185">Reference proteome</keyword>
<keyword evidence="1" id="KW-0812">Transmembrane</keyword>
<name>A0A8H5F035_9AGAR</name>
<dbReference type="AlphaFoldDB" id="A0A8H5F035"/>
<sequence length="394" mass="43713">MQVPTLPLVSWDTYAAISLVIATPWLYVNYKPFSTTPSNKARSSQAASTLLLLHTLYMLHGLFVSSQENIFKALGVTLNVPTDQLRSKLAEIYGGEQNFPEHLQLLLRRLALVEMRSLYVRFGHHALTTCSYCHSFGDFALYAFPGPLLEYIREIALIGILTVPTSPLAAYRSFGLGALLISVMTEAYWALTVQVSIPSGVIADNFVVPMWHDTFVQLRHTLFLVLPLLIVVMPSWGLHRIPIIGAFFPAPPRLDTRSANLPPAQFKLPGQGPMLPEDATLGQTSTLAMDTLGHLVPTLHLLKYTHAAVMRSQGDEKSMASKANQWWAEEAREGQIVRNDEEVHKVLKASGLGLDQEIKNDDEVVQPEGPLLVSARMAVSFLKEQGAKPSQHWQ</sequence>
<accession>A0A8H5F035</accession>
<dbReference type="OrthoDB" id="4218123at2759"/>
<keyword evidence="1" id="KW-1133">Transmembrane helix</keyword>
<evidence type="ECO:0000256" key="1">
    <source>
        <dbReference type="SAM" id="Phobius"/>
    </source>
</evidence>
<dbReference type="PANTHER" id="PTHR39470:SF1">
    <property type="entry name" value="CHORISMATE SYNTHASE PROTEIN"/>
    <property type="match status" value="1"/>
</dbReference>
<keyword evidence="1" id="KW-0472">Membrane</keyword>
<dbReference type="EMBL" id="JAACJJ010000030">
    <property type="protein sequence ID" value="KAF5318749.1"/>
    <property type="molecule type" value="Genomic_DNA"/>
</dbReference>
<protein>
    <submittedName>
        <fullName evidence="2">Uncharacterized protein</fullName>
    </submittedName>
</protein>
<feature type="transmembrane region" description="Helical" evidence="1">
    <location>
        <begin position="217"/>
        <end position="238"/>
    </location>
</feature>
<comment type="caution">
    <text evidence="2">The sequence shown here is derived from an EMBL/GenBank/DDBJ whole genome shotgun (WGS) entry which is preliminary data.</text>
</comment>
<evidence type="ECO:0000313" key="3">
    <source>
        <dbReference type="Proteomes" id="UP000567179"/>
    </source>
</evidence>
<gene>
    <name evidence="2" type="ORF">D9619_010884</name>
</gene>
<feature type="transmembrane region" description="Helical" evidence="1">
    <location>
        <begin position="13"/>
        <end position="30"/>
    </location>
</feature>
<evidence type="ECO:0000313" key="2">
    <source>
        <dbReference type="EMBL" id="KAF5318749.1"/>
    </source>
</evidence>
<dbReference type="PANTHER" id="PTHR39470">
    <property type="entry name" value="CHROMOSOME 10, WHOLE GENOME SHOTGUN SEQUENCE"/>
    <property type="match status" value="1"/>
</dbReference>
<proteinExistence type="predicted"/>
<dbReference type="Proteomes" id="UP000567179">
    <property type="component" value="Unassembled WGS sequence"/>
</dbReference>
<reference evidence="2 3" key="1">
    <citation type="journal article" date="2020" name="ISME J.">
        <title>Uncovering the hidden diversity of litter-decomposition mechanisms in mushroom-forming fungi.</title>
        <authorList>
            <person name="Floudas D."/>
            <person name="Bentzer J."/>
            <person name="Ahren D."/>
            <person name="Johansson T."/>
            <person name="Persson P."/>
            <person name="Tunlid A."/>
        </authorList>
    </citation>
    <scope>NUCLEOTIDE SEQUENCE [LARGE SCALE GENOMIC DNA]</scope>
    <source>
        <strain evidence="2 3">CBS 101986</strain>
    </source>
</reference>
<organism evidence="2 3">
    <name type="scientific">Psilocybe cf. subviscida</name>
    <dbReference type="NCBI Taxonomy" id="2480587"/>
    <lineage>
        <taxon>Eukaryota</taxon>
        <taxon>Fungi</taxon>
        <taxon>Dikarya</taxon>
        <taxon>Basidiomycota</taxon>
        <taxon>Agaricomycotina</taxon>
        <taxon>Agaricomycetes</taxon>
        <taxon>Agaricomycetidae</taxon>
        <taxon>Agaricales</taxon>
        <taxon>Agaricineae</taxon>
        <taxon>Strophariaceae</taxon>
        <taxon>Psilocybe</taxon>
    </lineage>
</organism>